<keyword evidence="2" id="KW-1185">Reference proteome</keyword>
<dbReference type="AlphaFoldDB" id="A0A5P9P6I2"/>
<dbReference type="EMBL" id="CP045488">
    <property type="protein sequence ID" value="QFU83742.1"/>
    <property type="molecule type" value="Genomic_DNA"/>
</dbReference>
<organism evidence="1 2">
    <name type="scientific">Natronorubrum aibiense</name>
    <dbReference type="NCBI Taxonomy" id="348826"/>
    <lineage>
        <taxon>Archaea</taxon>
        <taxon>Methanobacteriati</taxon>
        <taxon>Methanobacteriota</taxon>
        <taxon>Stenosarchaea group</taxon>
        <taxon>Halobacteria</taxon>
        <taxon>Halobacteriales</taxon>
        <taxon>Natrialbaceae</taxon>
        <taxon>Natronorubrum</taxon>
    </lineage>
</organism>
<proteinExistence type="predicted"/>
<name>A0A5P9P6I2_9EURY</name>
<reference evidence="1 2" key="1">
    <citation type="journal article" date="2007" name="Int. J. Syst. Evol. Microbiol.">
        <title>Natronorubrum sulfidifaciens sp. nov., an extremely haloalkaliphilic archaeon isolated from Aiding salt lake in Xin-Jiang, China.</title>
        <authorList>
            <person name="Cui H.L."/>
            <person name="Tohty D."/>
            <person name="Liu H.C."/>
            <person name="Liu S.J."/>
            <person name="Oren A."/>
            <person name="Zhou P.J."/>
        </authorList>
    </citation>
    <scope>NUCLEOTIDE SEQUENCE [LARGE SCALE GENOMIC DNA]</scope>
    <source>
        <strain evidence="1 2">7-3</strain>
    </source>
</reference>
<dbReference type="GeneID" id="42302370"/>
<protein>
    <recommendedName>
        <fullName evidence="3">AMP-binding protein</fullName>
    </recommendedName>
</protein>
<dbReference type="RefSeq" id="WP_152942916.1">
    <property type="nucleotide sequence ID" value="NZ_CP045488.1"/>
</dbReference>
<gene>
    <name evidence="1" type="ORF">GCU68_14960</name>
</gene>
<dbReference type="KEGG" id="nas:GCU68_14960"/>
<dbReference type="OrthoDB" id="161417at2157"/>
<sequence length="60" mass="6720">MPRVEPRVLEGERGDELAVYSPAAMDGYVDRPEPIDERIERADGTRWIRTDVAGAVPNQP</sequence>
<evidence type="ECO:0000313" key="1">
    <source>
        <dbReference type="EMBL" id="QFU83742.1"/>
    </source>
</evidence>
<evidence type="ECO:0000313" key="2">
    <source>
        <dbReference type="Proteomes" id="UP000326170"/>
    </source>
</evidence>
<accession>A0A5P9P6I2</accession>
<dbReference type="Proteomes" id="UP000326170">
    <property type="component" value="Chromosome"/>
</dbReference>
<evidence type="ECO:0008006" key="3">
    <source>
        <dbReference type="Google" id="ProtNLM"/>
    </source>
</evidence>